<dbReference type="eggNOG" id="COG0637">
    <property type="taxonomic scope" value="Bacteria"/>
</dbReference>
<dbReference type="InterPro" id="IPR023214">
    <property type="entry name" value="HAD_sf"/>
</dbReference>
<proteinExistence type="predicted"/>
<dbReference type="STRING" id="1000565.METUNv1_02907"/>
<dbReference type="EMBL" id="AFHG01000053">
    <property type="protein sequence ID" value="EGK70686.1"/>
    <property type="molecule type" value="Genomic_DNA"/>
</dbReference>
<dbReference type="SFLD" id="SFLDG01129">
    <property type="entry name" value="C1.5:_HAD__Beta-PGM__Phosphata"/>
    <property type="match status" value="1"/>
</dbReference>
<dbReference type="GO" id="GO:0016787">
    <property type="term" value="F:hydrolase activity"/>
    <property type="evidence" value="ECO:0007669"/>
    <property type="project" value="UniProtKB-KW"/>
</dbReference>
<accession>F5RF30</accession>
<gene>
    <name evidence="2" type="ORF">METUNv1_02907</name>
</gene>
<dbReference type="InterPro" id="IPR036412">
    <property type="entry name" value="HAD-like_sf"/>
</dbReference>
<dbReference type="SFLD" id="SFLDG01132">
    <property type="entry name" value="C1.5.3:_5'-Nucleotidase_Like"/>
    <property type="match status" value="1"/>
</dbReference>
<dbReference type="AlphaFoldDB" id="F5RF30"/>
<dbReference type="Gene3D" id="3.40.50.1000">
    <property type="entry name" value="HAD superfamily/HAD-like"/>
    <property type="match status" value="1"/>
</dbReference>
<dbReference type="Gene3D" id="1.10.150.450">
    <property type="match status" value="1"/>
</dbReference>
<feature type="compositionally biased region" description="Low complexity" evidence="1">
    <location>
        <begin position="14"/>
        <end position="24"/>
    </location>
</feature>
<dbReference type="SUPFAM" id="SSF56784">
    <property type="entry name" value="HAD-like"/>
    <property type="match status" value="1"/>
</dbReference>
<feature type="region of interest" description="Disordered" evidence="1">
    <location>
        <begin position="1"/>
        <end position="28"/>
    </location>
</feature>
<dbReference type="Pfam" id="PF00702">
    <property type="entry name" value="Hydrolase"/>
    <property type="match status" value="1"/>
</dbReference>
<dbReference type="SFLD" id="SFLDS00003">
    <property type="entry name" value="Haloacid_Dehalogenase"/>
    <property type="match status" value="1"/>
</dbReference>
<dbReference type="PANTHER" id="PTHR12725">
    <property type="entry name" value="HALOACID DEHALOGENASE-LIKE HYDROLASE"/>
    <property type="match status" value="1"/>
</dbReference>
<sequence>MTSPWAGRRPARPPAGVERPGAAGSSRAYIGGGRQPVWIFDLDNTLHDANPHVFPHLNRAMTAWLMSELGLDHAAADHLRAHYWHRYGATLLGLMRHHGTRPAHFLHGTHDVEALRPGIVFDRAVRHLLRRLPGRKIVFTNGPLHYAEAVLQATGLDTLIDGVHAIEHSRYTPKPRRTGFLHLLRDFGLRPSRCIMVEDTAENLRTARRLGMRTVWISRSPAHHPYVDLRLPSVLQLPRARALTRA</sequence>
<comment type="caution">
    <text evidence="2">The sequence shown here is derived from an EMBL/GenBank/DDBJ whole genome shotgun (WGS) entry which is preliminary data.</text>
</comment>
<protein>
    <submittedName>
        <fullName evidence="2">Hydrolase</fullName>
    </submittedName>
</protein>
<dbReference type="InterPro" id="IPR010237">
    <property type="entry name" value="Pyr-5-nucltdase"/>
</dbReference>
<dbReference type="NCBIfam" id="TIGR01509">
    <property type="entry name" value="HAD-SF-IA-v3"/>
    <property type="match status" value="1"/>
</dbReference>
<dbReference type="PANTHER" id="PTHR12725:SF117">
    <property type="entry name" value="HALOACID DEHALOGENASE-LIKE HYDROLASE"/>
    <property type="match status" value="1"/>
</dbReference>
<evidence type="ECO:0000313" key="2">
    <source>
        <dbReference type="EMBL" id="EGK70686.1"/>
    </source>
</evidence>
<dbReference type="NCBIfam" id="TIGR01993">
    <property type="entry name" value="Pyr-5-nucltdase"/>
    <property type="match status" value="1"/>
</dbReference>
<dbReference type="Proteomes" id="UP000005019">
    <property type="component" value="Unassembled WGS sequence"/>
</dbReference>
<organism evidence="2 3">
    <name type="scientific">Methyloversatilis universalis (strain ATCC BAA-1314 / DSM 25237 / JCM 13912 / CCUG 52030 / FAM5)</name>
    <dbReference type="NCBI Taxonomy" id="1000565"/>
    <lineage>
        <taxon>Bacteria</taxon>
        <taxon>Pseudomonadati</taxon>
        <taxon>Pseudomonadota</taxon>
        <taxon>Betaproteobacteria</taxon>
        <taxon>Nitrosomonadales</taxon>
        <taxon>Sterolibacteriaceae</taxon>
        <taxon>Methyloversatilis</taxon>
    </lineage>
</organism>
<reference evidence="2 3" key="1">
    <citation type="journal article" date="2011" name="J. Bacteriol.">
        <title>Genome sequence of Methyloversatilis universalis FAM5T, a methylotrophic representative of the order Rhodocyclales.</title>
        <authorList>
            <person name="Kittichotirat W."/>
            <person name="Good N.M."/>
            <person name="Hall R."/>
            <person name="Bringel F."/>
            <person name="Lajus A."/>
            <person name="Medigue C."/>
            <person name="Smalley N.E."/>
            <person name="Beck D."/>
            <person name="Bumgarner R."/>
            <person name="Vuilleumier S."/>
            <person name="Kalyuzhnaya M.G."/>
        </authorList>
    </citation>
    <scope>NUCLEOTIDE SEQUENCE [LARGE SCALE GENOMIC DNA]</scope>
    <source>
        <strain evidence="3">ATCC BAA-1314 / JCM 13912 / FAM5</strain>
    </source>
</reference>
<evidence type="ECO:0000256" key="1">
    <source>
        <dbReference type="SAM" id="MobiDB-lite"/>
    </source>
</evidence>
<keyword evidence="2" id="KW-0378">Hydrolase</keyword>
<dbReference type="InterPro" id="IPR006439">
    <property type="entry name" value="HAD-SF_hydro_IA"/>
</dbReference>
<name>F5RF30_METUF</name>
<keyword evidence="3" id="KW-1185">Reference proteome</keyword>
<evidence type="ECO:0000313" key="3">
    <source>
        <dbReference type="Proteomes" id="UP000005019"/>
    </source>
</evidence>